<evidence type="ECO:0000259" key="3">
    <source>
        <dbReference type="PROSITE" id="PS50296"/>
    </source>
</evidence>
<dbReference type="InterPro" id="IPR005874">
    <property type="entry name" value="SUI1_euk"/>
</dbReference>
<dbReference type="Pfam" id="PF01253">
    <property type="entry name" value="SUI1"/>
    <property type="match status" value="1"/>
</dbReference>
<evidence type="ECO:0000256" key="2">
    <source>
        <dbReference type="ARBA" id="ARBA00022917"/>
    </source>
</evidence>
<comment type="caution">
    <text evidence="4">The sequence shown here is derived from an EMBL/GenBank/DDBJ whole genome shotgun (WGS) entry which is preliminary data.</text>
</comment>
<dbReference type="EMBL" id="JAOAOG010000116">
    <property type="protein sequence ID" value="KAJ6248118.1"/>
    <property type="molecule type" value="Genomic_DNA"/>
</dbReference>
<evidence type="ECO:0000313" key="4">
    <source>
        <dbReference type="EMBL" id="KAJ6248118.1"/>
    </source>
</evidence>
<gene>
    <name evidence="4" type="ORF">M0813_17775</name>
</gene>
<dbReference type="SUPFAM" id="SSF55159">
    <property type="entry name" value="eIF1-like"/>
    <property type="match status" value="1"/>
</dbReference>
<proteinExistence type="inferred from homology"/>
<keyword evidence="5" id="KW-1185">Reference proteome</keyword>
<dbReference type="PROSITE" id="PS50296">
    <property type="entry name" value="SUI1"/>
    <property type="match status" value="1"/>
</dbReference>
<accession>A0ABQ8YTZ4</accession>
<dbReference type="InterPro" id="IPR001950">
    <property type="entry name" value="SUI1"/>
</dbReference>
<organism evidence="4 5">
    <name type="scientific">Anaeramoeba flamelloides</name>
    <dbReference type="NCBI Taxonomy" id="1746091"/>
    <lineage>
        <taxon>Eukaryota</taxon>
        <taxon>Metamonada</taxon>
        <taxon>Anaeramoebidae</taxon>
        <taxon>Anaeramoeba</taxon>
    </lineage>
</organism>
<protein>
    <submittedName>
        <fullName evidence="4">Eukaryotic translation initiation factor eif1</fullName>
    </submittedName>
</protein>
<dbReference type="GO" id="GO:0003743">
    <property type="term" value="F:translation initiation factor activity"/>
    <property type="evidence" value="ECO:0007669"/>
    <property type="project" value="UniProtKB-KW"/>
</dbReference>
<dbReference type="Gene3D" id="3.30.780.10">
    <property type="entry name" value="SUI1-like domain"/>
    <property type="match status" value="1"/>
</dbReference>
<evidence type="ECO:0000313" key="5">
    <source>
        <dbReference type="Proteomes" id="UP001150062"/>
    </source>
</evidence>
<dbReference type="CDD" id="cd11566">
    <property type="entry name" value="eIF1_SUI1"/>
    <property type="match status" value="1"/>
</dbReference>
<keyword evidence="2" id="KW-0648">Protein biosynthesis</keyword>
<dbReference type="Proteomes" id="UP001150062">
    <property type="component" value="Unassembled WGS sequence"/>
</dbReference>
<sequence>MKLNLIEQTVIFLWLTCRKNKLLKKKKIHFKTLTNKNQLVKYLRIFEIEKVILANFKFIFFIFINFKISLSKKLMTDIQNLETYDPFEDVEQDPEKKKTKTSVFQPIHLRVKTRRGKKKITTIENLSSEFDLKMMLKAMRKKFCCNGSIVNDERLGEVIQLSGDQREPVAEFLVEEEITTKRGIKIHGN</sequence>
<comment type="similarity">
    <text evidence="1">Belongs to the SUI1 family.</text>
</comment>
<dbReference type="InterPro" id="IPR036877">
    <property type="entry name" value="SUI1_dom_sf"/>
</dbReference>
<reference evidence="4" key="1">
    <citation type="submission" date="2022-08" db="EMBL/GenBank/DDBJ databases">
        <title>Novel sulfate-reducing endosymbionts in the free-living metamonad Anaeramoeba.</title>
        <authorList>
            <person name="Jerlstrom-Hultqvist J."/>
            <person name="Cepicka I."/>
            <person name="Gallot-Lavallee L."/>
            <person name="Salas-Leiva D."/>
            <person name="Curtis B.A."/>
            <person name="Zahonova K."/>
            <person name="Pipaliya S."/>
            <person name="Dacks J."/>
            <person name="Roger A.J."/>
        </authorList>
    </citation>
    <scope>NUCLEOTIDE SEQUENCE</scope>
    <source>
        <strain evidence="4">Schooner1</strain>
    </source>
</reference>
<evidence type="ECO:0000256" key="1">
    <source>
        <dbReference type="ARBA" id="ARBA00005422"/>
    </source>
</evidence>
<feature type="domain" description="SUI1" evidence="3">
    <location>
        <begin position="107"/>
        <end position="177"/>
    </location>
</feature>
<dbReference type="PANTHER" id="PTHR10388">
    <property type="entry name" value="EUKARYOTIC TRANSLATION INITIATION FACTOR SUI1"/>
    <property type="match status" value="1"/>
</dbReference>
<keyword evidence="4" id="KW-0396">Initiation factor</keyword>
<name>A0ABQ8YTZ4_9EUKA</name>